<dbReference type="Pfam" id="PF01190">
    <property type="entry name" value="Pollen_Ole_e_1"/>
    <property type="match status" value="1"/>
</dbReference>
<evidence type="ECO:0000256" key="2">
    <source>
        <dbReference type="SAM" id="MobiDB-lite"/>
    </source>
</evidence>
<evidence type="ECO:0000313" key="4">
    <source>
        <dbReference type="EnsemblPlants" id="OGLUM05G25050.1"/>
    </source>
</evidence>
<dbReference type="Proteomes" id="UP000026961">
    <property type="component" value="Chromosome 5"/>
</dbReference>
<feature type="chain" id="PRO_5002352864" description="Pistil-specific extensin-like protein" evidence="3">
    <location>
        <begin position="25"/>
        <end position="203"/>
    </location>
</feature>
<evidence type="ECO:0000256" key="1">
    <source>
        <dbReference type="ARBA" id="ARBA00022729"/>
    </source>
</evidence>
<dbReference type="Gramene" id="OGLUM05G25050.1">
    <property type="protein sequence ID" value="OGLUM05G25050.1"/>
    <property type="gene ID" value="OGLUM05G25050"/>
</dbReference>
<dbReference type="PANTHER" id="PTHR33470">
    <property type="entry name" value="OS01G0164075 PROTEIN"/>
    <property type="match status" value="1"/>
</dbReference>
<dbReference type="PANTHER" id="PTHR33470:SF8">
    <property type="entry name" value="OS05G0531200 PROTEIN"/>
    <property type="match status" value="1"/>
</dbReference>
<name>A0A0E0A1Y6_9ORYZ</name>
<feature type="region of interest" description="Disordered" evidence="2">
    <location>
        <begin position="35"/>
        <end position="57"/>
    </location>
</feature>
<dbReference type="eggNOG" id="ENOG502R5Q1">
    <property type="taxonomic scope" value="Eukaryota"/>
</dbReference>
<keyword evidence="5" id="KW-1185">Reference proteome</keyword>
<evidence type="ECO:0008006" key="6">
    <source>
        <dbReference type="Google" id="ProtNLM"/>
    </source>
</evidence>
<keyword evidence="1 3" id="KW-0732">Signal</keyword>
<evidence type="ECO:0000313" key="5">
    <source>
        <dbReference type="Proteomes" id="UP000026961"/>
    </source>
</evidence>
<feature type="signal peptide" evidence="3">
    <location>
        <begin position="1"/>
        <end position="24"/>
    </location>
</feature>
<sequence>MVSSKNHCAMAALLLAILLPVSHASGKYVAPAPAPAPVPPPPHTSPSPSPSPPPPSRIQPVVVVQGTIYCKSCKLSGYNRYMDASPLPNATAQLVCYGDKVLNMTSTATDKNGYFLVMVYRLDVFRRSRCRVYLGSSPSPLCAAPFIPSNKWLGLTLERERVASLPKGVRGVYRPKSTLMFGPGTGGKCPAAAADDAAGVPMM</sequence>
<reference evidence="4" key="2">
    <citation type="submission" date="2018-05" db="EMBL/GenBank/DDBJ databases">
        <title>OgluRS3 (Oryza glumaepatula Reference Sequence Version 3).</title>
        <authorList>
            <person name="Zhang J."/>
            <person name="Kudrna D."/>
            <person name="Lee S."/>
            <person name="Talag J."/>
            <person name="Welchert J."/>
            <person name="Wing R.A."/>
        </authorList>
    </citation>
    <scope>NUCLEOTIDE SEQUENCE [LARGE SCALE GENOMIC DNA]</scope>
</reference>
<protein>
    <recommendedName>
        <fullName evidence="6">Pistil-specific extensin-like protein</fullName>
    </recommendedName>
</protein>
<dbReference type="HOGENOM" id="CLU_1450124_0_0_1"/>
<reference evidence="4" key="1">
    <citation type="submission" date="2015-04" db="UniProtKB">
        <authorList>
            <consortium name="EnsemblPlants"/>
        </authorList>
    </citation>
    <scope>IDENTIFICATION</scope>
</reference>
<dbReference type="AlphaFoldDB" id="A0A0E0A1Y6"/>
<accession>A0A0E0A1Y6</accession>
<dbReference type="GO" id="GO:0071944">
    <property type="term" value="C:cell periphery"/>
    <property type="evidence" value="ECO:0007669"/>
    <property type="project" value="TreeGrafter"/>
</dbReference>
<organism evidence="4">
    <name type="scientific">Oryza glumipatula</name>
    <dbReference type="NCBI Taxonomy" id="40148"/>
    <lineage>
        <taxon>Eukaryota</taxon>
        <taxon>Viridiplantae</taxon>
        <taxon>Streptophyta</taxon>
        <taxon>Embryophyta</taxon>
        <taxon>Tracheophyta</taxon>
        <taxon>Spermatophyta</taxon>
        <taxon>Magnoliopsida</taxon>
        <taxon>Liliopsida</taxon>
        <taxon>Poales</taxon>
        <taxon>Poaceae</taxon>
        <taxon>BOP clade</taxon>
        <taxon>Oryzoideae</taxon>
        <taxon>Oryzeae</taxon>
        <taxon>Oryzinae</taxon>
        <taxon>Oryza</taxon>
    </lineage>
</organism>
<evidence type="ECO:0000256" key="3">
    <source>
        <dbReference type="SAM" id="SignalP"/>
    </source>
</evidence>
<proteinExistence type="predicted"/>
<dbReference type="STRING" id="40148.A0A0E0A1Y6"/>
<dbReference type="EnsemblPlants" id="OGLUM05G25050.1">
    <property type="protein sequence ID" value="OGLUM05G25050.1"/>
    <property type="gene ID" value="OGLUM05G25050"/>
</dbReference>